<dbReference type="Pfam" id="PF12821">
    <property type="entry name" value="ThrE_2"/>
    <property type="match status" value="1"/>
</dbReference>
<dbReference type="GO" id="GO:0005886">
    <property type="term" value="C:plasma membrane"/>
    <property type="evidence" value="ECO:0007669"/>
    <property type="project" value="UniProtKB-SubCell"/>
</dbReference>
<dbReference type="KEGG" id="mik:FOE78_04085"/>
<feature type="domain" description="Threonine/serine exporter-like N-terminal" evidence="8">
    <location>
        <begin position="1"/>
        <end position="234"/>
    </location>
</feature>
<dbReference type="PANTHER" id="PTHR34390">
    <property type="entry name" value="UPF0442 PROTEIN YJJB-RELATED"/>
    <property type="match status" value="1"/>
</dbReference>
<keyword evidence="2" id="KW-1003">Cell membrane</keyword>
<evidence type="ECO:0000313" key="11">
    <source>
        <dbReference type="Proteomes" id="UP000319263"/>
    </source>
</evidence>
<comment type="similarity">
    <text evidence="6">Belongs to the ThrE exporter (TC 2.A.79) family.</text>
</comment>
<feature type="domain" description="Threonine/Serine exporter ThrE" evidence="9">
    <location>
        <begin position="259"/>
        <end position="382"/>
    </location>
</feature>
<feature type="transmembrane region" description="Helical" evidence="7">
    <location>
        <begin position="329"/>
        <end position="350"/>
    </location>
</feature>
<evidence type="ECO:0000259" key="9">
    <source>
        <dbReference type="Pfam" id="PF12821"/>
    </source>
</evidence>
<dbReference type="GO" id="GO:0015744">
    <property type="term" value="P:succinate transport"/>
    <property type="evidence" value="ECO:0007669"/>
    <property type="project" value="TreeGrafter"/>
</dbReference>
<keyword evidence="5 7" id="KW-0472">Membrane</keyword>
<dbReference type="AlphaFoldDB" id="A0A516Q549"/>
<keyword evidence="11" id="KW-1185">Reference proteome</keyword>
<proteinExistence type="inferred from homology"/>
<feature type="transmembrane region" description="Helical" evidence="7">
    <location>
        <begin position="176"/>
        <end position="196"/>
    </location>
</feature>
<gene>
    <name evidence="10" type="ORF">FOE78_04085</name>
</gene>
<feature type="transmembrane region" description="Helical" evidence="7">
    <location>
        <begin position="250"/>
        <end position="271"/>
    </location>
</feature>
<keyword evidence="4 7" id="KW-1133">Transmembrane helix</keyword>
<dbReference type="GO" id="GO:0022857">
    <property type="term" value="F:transmembrane transporter activity"/>
    <property type="evidence" value="ECO:0007669"/>
    <property type="project" value="InterPro"/>
</dbReference>
<reference evidence="10 11" key="1">
    <citation type="submission" date="2019-07" db="EMBL/GenBank/DDBJ databases">
        <title>Microlunatus dokdonensis sp. nov. isolated from the rhizospheric soil of the wild plant Elymus tsukushiensis.</title>
        <authorList>
            <person name="Ghim S.-Y."/>
            <person name="Hwang Y.-J."/>
            <person name="Son J.-S."/>
            <person name="Shin J.-H."/>
        </authorList>
    </citation>
    <scope>NUCLEOTIDE SEQUENCE [LARGE SCALE GENOMIC DNA]</scope>
    <source>
        <strain evidence="10 11">KUDC0627</strain>
    </source>
</reference>
<evidence type="ECO:0000256" key="1">
    <source>
        <dbReference type="ARBA" id="ARBA00004651"/>
    </source>
</evidence>
<protein>
    <submittedName>
        <fullName evidence="10">Threonine/serine exporter family protein</fullName>
    </submittedName>
</protein>
<dbReference type="OrthoDB" id="9763957at2"/>
<evidence type="ECO:0000256" key="2">
    <source>
        <dbReference type="ARBA" id="ARBA00022475"/>
    </source>
</evidence>
<evidence type="ECO:0000256" key="3">
    <source>
        <dbReference type="ARBA" id="ARBA00022692"/>
    </source>
</evidence>
<feature type="transmembrane region" description="Helical" evidence="7">
    <location>
        <begin position="109"/>
        <end position="137"/>
    </location>
</feature>
<feature type="transmembrane region" description="Helical" evidence="7">
    <location>
        <begin position="362"/>
        <end position="385"/>
    </location>
</feature>
<evidence type="ECO:0000256" key="5">
    <source>
        <dbReference type="ARBA" id="ARBA00023136"/>
    </source>
</evidence>
<evidence type="ECO:0000256" key="4">
    <source>
        <dbReference type="ARBA" id="ARBA00022989"/>
    </source>
</evidence>
<feature type="transmembrane region" description="Helical" evidence="7">
    <location>
        <begin position="217"/>
        <end position="238"/>
    </location>
</feature>
<dbReference type="Proteomes" id="UP000319263">
    <property type="component" value="Chromosome"/>
</dbReference>
<organism evidence="10 11">
    <name type="scientific">Microlunatus elymi</name>
    <dbReference type="NCBI Taxonomy" id="2596828"/>
    <lineage>
        <taxon>Bacteria</taxon>
        <taxon>Bacillati</taxon>
        <taxon>Actinomycetota</taxon>
        <taxon>Actinomycetes</taxon>
        <taxon>Propionibacteriales</taxon>
        <taxon>Propionibacteriaceae</taxon>
        <taxon>Microlunatus</taxon>
    </lineage>
</organism>
<name>A0A516Q549_9ACTN</name>
<dbReference type="InterPro" id="IPR024528">
    <property type="entry name" value="ThrE_2"/>
</dbReference>
<dbReference type="Pfam" id="PF06738">
    <property type="entry name" value="ThrE"/>
    <property type="match status" value="1"/>
</dbReference>
<evidence type="ECO:0000256" key="6">
    <source>
        <dbReference type="ARBA" id="ARBA00034125"/>
    </source>
</evidence>
<feature type="transmembrane region" description="Helical" evidence="7">
    <location>
        <begin position="302"/>
        <end position="322"/>
    </location>
</feature>
<feature type="transmembrane region" description="Helical" evidence="7">
    <location>
        <begin position="149"/>
        <end position="170"/>
    </location>
</feature>
<keyword evidence="3 7" id="KW-0812">Transmembrane</keyword>
<evidence type="ECO:0000313" key="10">
    <source>
        <dbReference type="EMBL" id="QDP98563.1"/>
    </source>
</evidence>
<accession>A0A516Q549</accession>
<sequence>MLLSNGAGAADVAATMDSILRHLGLRGADVDVTYTALTVAHQVGPDEPMLVRRRNVQQRDVDYEDLTRVDHLVTALLLGRISRDEARSELARVVSSGHARPRWAITVGWGVLALGVGLLLGGGPLVLIIALTAGLGLDRLLHLLSRWRLPVIYQQMAGGLLATLLAVGLARTPLPLSPSLVVSATIVVLLAGLGFIGAAQDALTGYYLTASARILEVMMATAGIIIGVSGGLSVGRIIGVELTLTPGAVGLTNLPPMLVGAALCAVAFGFVAYTPARALWPIGAIAAGGEAIAYLLQSQGFGRPWAAAVAAIGIGVVSYGVAGRVRVPPLVIVVSAITPFLPGLSIYRALSLFTVGDSAGLVDFVTAAGVAIALASGVILGEYIAQPLRREARKLEGRLSGPRLVGPLRLRTLRRRAREAEEPDEVG</sequence>
<evidence type="ECO:0000259" key="8">
    <source>
        <dbReference type="Pfam" id="PF06738"/>
    </source>
</evidence>
<evidence type="ECO:0000256" key="7">
    <source>
        <dbReference type="SAM" id="Phobius"/>
    </source>
</evidence>
<dbReference type="InterPro" id="IPR010619">
    <property type="entry name" value="ThrE-like_N"/>
</dbReference>
<dbReference type="PANTHER" id="PTHR34390:SF2">
    <property type="entry name" value="SUCCINATE TRANSPORTER SUBUNIT YJJP-RELATED"/>
    <property type="match status" value="1"/>
</dbReference>
<dbReference type="InterPro" id="IPR050539">
    <property type="entry name" value="ThrE_Dicarb/AminoAcid_Exp"/>
</dbReference>
<comment type="subcellular location">
    <subcellularLocation>
        <location evidence="1">Cell membrane</location>
        <topology evidence="1">Multi-pass membrane protein</topology>
    </subcellularLocation>
</comment>
<dbReference type="EMBL" id="CP041692">
    <property type="protein sequence ID" value="QDP98563.1"/>
    <property type="molecule type" value="Genomic_DNA"/>
</dbReference>